<dbReference type="CDD" id="cd19817">
    <property type="entry name" value="Bbox1_ANCHR-like"/>
    <property type="match status" value="1"/>
</dbReference>
<evidence type="ECO:0000256" key="1">
    <source>
        <dbReference type="SAM" id="MobiDB-lite"/>
    </source>
</evidence>
<feature type="region of interest" description="Disordered" evidence="1">
    <location>
        <begin position="282"/>
        <end position="421"/>
    </location>
</feature>
<sequence>MPTHDASLAARLAALRGPPKPPPSDTDLNSRFEKLFSHAPGDKTVTTKPDGARAAAVASSGTGEEGETEGDEEMKTEGLGEGDEEDYEVKARDLLKLTKEWDEEAGKDIKTLVGEAEEAGRQFHGRGVGEKGDEEEMRRLLKQAEEEGWSTTEELGFGYDDDWEGEPSWLVDAATEKEDREGGWDGEKPREEIQRDEERCYRSSAPSPEPVAARYGEGGGYNEKRADDKMGLELPSVPTLPAVPKELRTMEEKQEITELGQILPDAPVDDEEADAIVRRIKEEIEWETRHGIKDADDEDDEDSDDKEPKGSDSDNHDSGDEAPGKRKPKTSEKTATKASKEDDDTILSKLSARFAALGGMGKKSSATTSKSITPTDSTSPPSGGLLDLPSVPTGLSLPSAPSSAPGTSTPKKNKKKQEEEVDEVDTWCCICTEDAEWRCEGCEGDIYCATCIYEAHTGAEEKRHRWGRYVRPGRRLVGA</sequence>
<feature type="compositionally biased region" description="Low complexity" evidence="1">
    <location>
        <begin position="392"/>
        <end position="410"/>
    </location>
</feature>
<evidence type="ECO:0000313" key="2">
    <source>
        <dbReference type="EMBL" id="CCX15880.1"/>
    </source>
</evidence>
<proteinExistence type="predicted"/>
<feature type="region of interest" description="Disordered" evidence="1">
    <location>
        <begin position="116"/>
        <end position="243"/>
    </location>
</feature>
<feature type="compositionally biased region" description="Acidic residues" evidence="1">
    <location>
        <begin position="295"/>
        <end position="305"/>
    </location>
</feature>
<feature type="compositionally biased region" description="Basic and acidic residues" evidence="1">
    <location>
        <begin position="222"/>
        <end position="231"/>
    </location>
</feature>
<feature type="compositionally biased region" description="Basic and acidic residues" evidence="1">
    <location>
        <begin position="127"/>
        <end position="145"/>
    </location>
</feature>
<accession>U4LNA2</accession>
<feature type="compositionally biased region" description="Low complexity" evidence="1">
    <location>
        <begin position="362"/>
        <end position="382"/>
    </location>
</feature>
<keyword evidence="3" id="KW-1185">Reference proteome</keyword>
<dbReference type="OrthoDB" id="5407799at2759"/>
<dbReference type="PANTHER" id="PTHR46603:SF1">
    <property type="entry name" value="ABSCISSION_NOCUT CHECKPOINT REGULATOR"/>
    <property type="match status" value="1"/>
</dbReference>
<dbReference type="EMBL" id="HF936265">
    <property type="protein sequence ID" value="CCX15880.1"/>
    <property type="molecule type" value="Genomic_DNA"/>
</dbReference>
<reference evidence="2 3" key="1">
    <citation type="journal article" date="2013" name="PLoS Genet.">
        <title>The genome and development-dependent transcriptomes of Pyronema confluens: a window into fungal evolution.</title>
        <authorList>
            <person name="Traeger S."/>
            <person name="Altegoer F."/>
            <person name="Freitag M."/>
            <person name="Gabaldon T."/>
            <person name="Kempken F."/>
            <person name="Kumar A."/>
            <person name="Marcet-Houben M."/>
            <person name="Poggeler S."/>
            <person name="Stajich J.E."/>
            <person name="Nowrousian M."/>
        </authorList>
    </citation>
    <scope>NUCLEOTIDE SEQUENCE [LARGE SCALE GENOMIC DNA]</scope>
    <source>
        <strain evidence="3">CBS 100304</strain>
        <tissue evidence="2">Vegetative mycelium</tissue>
    </source>
</reference>
<dbReference type="Pfam" id="PF22586">
    <property type="entry name" value="ANCHR-like_BBOX"/>
    <property type="match status" value="1"/>
</dbReference>
<feature type="compositionally biased region" description="Basic and acidic residues" evidence="1">
    <location>
        <begin position="282"/>
        <end position="294"/>
    </location>
</feature>
<dbReference type="eggNOG" id="KOG1818">
    <property type="taxonomic scope" value="Eukaryota"/>
</dbReference>
<dbReference type="Proteomes" id="UP000018144">
    <property type="component" value="Unassembled WGS sequence"/>
</dbReference>
<organism evidence="2 3">
    <name type="scientific">Pyronema omphalodes (strain CBS 100304)</name>
    <name type="common">Pyronema confluens</name>
    <dbReference type="NCBI Taxonomy" id="1076935"/>
    <lineage>
        <taxon>Eukaryota</taxon>
        <taxon>Fungi</taxon>
        <taxon>Dikarya</taxon>
        <taxon>Ascomycota</taxon>
        <taxon>Pezizomycotina</taxon>
        <taxon>Pezizomycetes</taxon>
        <taxon>Pezizales</taxon>
        <taxon>Pyronemataceae</taxon>
        <taxon>Pyronema</taxon>
    </lineage>
</organism>
<gene>
    <name evidence="2" type="ORF">PCON_02339</name>
</gene>
<feature type="compositionally biased region" description="Basic and acidic residues" evidence="1">
    <location>
        <begin position="306"/>
        <end position="340"/>
    </location>
</feature>
<feature type="region of interest" description="Disordered" evidence="1">
    <location>
        <begin position="38"/>
        <end position="87"/>
    </location>
</feature>
<evidence type="ECO:0000313" key="3">
    <source>
        <dbReference type="Proteomes" id="UP000018144"/>
    </source>
</evidence>
<dbReference type="InterPro" id="IPR044553">
    <property type="entry name" value="Bbox1_ANCHR"/>
</dbReference>
<protein>
    <submittedName>
        <fullName evidence="2">Similar to Zinc finger FYVE domain-containing protein 19 acc. no. Q96K21</fullName>
    </submittedName>
</protein>
<name>U4LNA2_PYROM</name>
<dbReference type="PANTHER" id="PTHR46603">
    <property type="entry name" value="ABSCISSION/NOCUT CHECKPOINT REGULATOR"/>
    <property type="match status" value="1"/>
</dbReference>
<feature type="compositionally biased region" description="Basic and acidic residues" evidence="1">
    <location>
        <begin position="174"/>
        <end position="201"/>
    </location>
</feature>
<dbReference type="AlphaFoldDB" id="U4LNA2"/>
<dbReference type="SUPFAM" id="SSF57845">
    <property type="entry name" value="B-box zinc-binding domain"/>
    <property type="match status" value="1"/>
</dbReference>
<dbReference type="STRING" id="1076935.U4LNA2"/>